<proteinExistence type="inferred from homology"/>
<protein>
    <submittedName>
        <fullName evidence="3">Amidohydrolase family protein</fullName>
    </submittedName>
</protein>
<dbReference type="Pfam" id="PF04909">
    <property type="entry name" value="Amidohydro_2"/>
    <property type="match status" value="1"/>
</dbReference>
<dbReference type="EMBL" id="JAGPXD010000004">
    <property type="protein sequence ID" value="KAH7358411.1"/>
    <property type="molecule type" value="Genomic_DNA"/>
</dbReference>
<evidence type="ECO:0000256" key="1">
    <source>
        <dbReference type="ARBA" id="ARBA00038310"/>
    </source>
</evidence>
<accession>A0A8K0TE00</accession>
<keyword evidence="4" id="KW-1185">Reference proteome</keyword>
<dbReference type="Gene3D" id="3.20.20.140">
    <property type="entry name" value="Metal-dependent hydrolases"/>
    <property type="match status" value="1"/>
</dbReference>
<dbReference type="AlphaFoldDB" id="A0A8K0TE00"/>
<comment type="caution">
    <text evidence="3">The sequence shown here is derived from an EMBL/GenBank/DDBJ whole genome shotgun (WGS) entry which is preliminary data.</text>
</comment>
<organism evidence="3 4">
    <name type="scientific">Plectosphaerella cucumerina</name>
    <dbReference type="NCBI Taxonomy" id="40658"/>
    <lineage>
        <taxon>Eukaryota</taxon>
        <taxon>Fungi</taxon>
        <taxon>Dikarya</taxon>
        <taxon>Ascomycota</taxon>
        <taxon>Pezizomycotina</taxon>
        <taxon>Sordariomycetes</taxon>
        <taxon>Hypocreomycetidae</taxon>
        <taxon>Glomerellales</taxon>
        <taxon>Plectosphaerellaceae</taxon>
        <taxon>Plectosphaerella</taxon>
    </lineage>
</organism>
<dbReference type="InterPro" id="IPR052350">
    <property type="entry name" value="Metallo-dep_Lactonases"/>
</dbReference>
<gene>
    <name evidence="3" type="ORF">B0T11DRAFT_340710</name>
</gene>
<dbReference type="PANTHER" id="PTHR43569:SF2">
    <property type="entry name" value="AMIDOHYDROLASE-RELATED DOMAIN-CONTAINING PROTEIN"/>
    <property type="match status" value="1"/>
</dbReference>
<dbReference type="SUPFAM" id="SSF51556">
    <property type="entry name" value="Metallo-dependent hydrolases"/>
    <property type="match status" value="1"/>
</dbReference>
<dbReference type="PANTHER" id="PTHR43569">
    <property type="entry name" value="AMIDOHYDROLASE"/>
    <property type="match status" value="1"/>
</dbReference>
<reference evidence="3" key="1">
    <citation type="journal article" date="2021" name="Nat. Commun.">
        <title>Genetic determinants of endophytism in the Arabidopsis root mycobiome.</title>
        <authorList>
            <person name="Mesny F."/>
            <person name="Miyauchi S."/>
            <person name="Thiergart T."/>
            <person name="Pickel B."/>
            <person name="Atanasova L."/>
            <person name="Karlsson M."/>
            <person name="Huettel B."/>
            <person name="Barry K.W."/>
            <person name="Haridas S."/>
            <person name="Chen C."/>
            <person name="Bauer D."/>
            <person name="Andreopoulos W."/>
            <person name="Pangilinan J."/>
            <person name="LaButti K."/>
            <person name="Riley R."/>
            <person name="Lipzen A."/>
            <person name="Clum A."/>
            <person name="Drula E."/>
            <person name="Henrissat B."/>
            <person name="Kohler A."/>
            <person name="Grigoriev I.V."/>
            <person name="Martin F.M."/>
            <person name="Hacquard S."/>
        </authorList>
    </citation>
    <scope>NUCLEOTIDE SEQUENCE</scope>
    <source>
        <strain evidence="3">MPI-CAGE-AT-0016</strain>
    </source>
</reference>
<dbReference type="InterPro" id="IPR006680">
    <property type="entry name" value="Amidohydro-rel"/>
</dbReference>
<evidence type="ECO:0000313" key="4">
    <source>
        <dbReference type="Proteomes" id="UP000813385"/>
    </source>
</evidence>
<dbReference type="OrthoDB" id="2135488at2759"/>
<comment type="similarity">
    <text evidence="1">Belongs to the metallo-dependent hydrolases superfamily.</text>
</comment>
<name>A0A8K0TE00_9PEZI</name>
<dbReference type="InterPro" id="IPR032466">
    <property type="entry name" value="Metal_Hydrolase"/>
</dbReference>
<dbReference type="GO" id="GO:0016787">
    <property type="term" value="F:hydrolase activity"/>
    <property type="evidence" value="ECO:0007669"/>
    <property type="project" value="InterPro"/>
</dbReference>
<feature type="domain" description="Amidohydrolase-related" evidence="2">
    <location>
        <begin position="112"/>
        <end position="353"/>
    </location>
</feature>
<sequence>MADIPIVDSHIHLYPGSEVPSLAWATPGNPIAAQRSLDEYRAATGSPSNLRGFIFVETDRVHDLATGAADGSGWEGPLAEVAWLRRVVEGTPRDGEGHGPDDAPLCLGIVPWAPLPSGPEVLQRYIDRVREVAGPVAWPKIRGFRYLVQDKPHGTAIEEPFINSLKLLGKLGLTFDLGVDQHRRGKQQLEEALVMISLAHDSVPEDEQVTIIINHMCKPDLTIINTTDPSFLHWRTAIYALSKANRTYMKLSGGFAEMAPSLSTQAPEAIFDGIIPWLTVILATFGARRTMFASDWPVCTLRPSASEGGDPVADDSSWTKWKLIADRLCYMSTMDPEEQTELFSGTALKAYGIKSE</sequence>
<evidence type="ECO:0000259" key="2">
    <source>
        <dbReference type="Pfam" id="PF04909"/>
    </source>
</evidence>
<evidence type="ECO:0000313" key="3">
    <source>
        <dbReference type="EMBL" id="KAH7358411.1"/>
    </source>
</evidence>
<dbReference type="Proteomes" id="UP000813385">
    <property type="component" value="Unassembled WGS sequence"/>
</dbReference>